<organism evidence="2 3">
    <name type="scientific">Clarias magur</name>
    <name type="common">Asian catfish</name>
    <name type="synonym">Macropteronotus magur</name>
    <dbReference type="NCBI Taxonomy" id="1594786"/>
    <lineage>
        <taxon>Eukaryota</taxon>
        <taxon>Metazoa</taxon>
        <taxon>Chordata</taxon>
        <taxon>Craniata</taxon>
        <taxon>Vertebrata</taxon>
        <taxon>Euteleostomi</taxon>
        <taxon>Actinopterygii</taxon>
        <taxon>Neopterygii</taxon>
        <taxon>Teleostei</taxon>
        <taxon>Ostariophysi</taxon>
        <taxon>Siluriformes</taxon>
        <taxon>Clariidae</taxon>
        <taxon>Clarias</taxon>
    </lineage>
</organism>
<protein>
    <submittedName>
        <fullName evidence="2">Uncharacterized protein</fullName>
    </submittedName>
</protein>
<evidence type="ECO:0000256" key="1">
    <source>
        <dbReference type="SAM" id="MobiDB-lite"/>
    </source>
</evidence>
<sequence>MAFLRPATEYHERALGRCPNAAFRLSSTQPSLMKETEQKQHRARCSQISW</sequence>
<comment type="caution">
    <text evidence="2">The sequence shown here is derived from an EMBL/GenBank/DDBJ whole genome shotgun (WGS) entry which is preliminary data.</text>
</comment>
<evidence type="ECO:0000313" key="3">
    <source>
        <dbReference type="Proteomes" id="UP000727407"/>
    </source>
</evidence>
<dbReference type="EMBL" id="QNUK01000013">
    <property type="protein sequence ID" value="KAF5908377.1"/>
    <property type="molecule type" value="Genomic_DNA"/>
</dbReference>
<accession>A0A8J4UWH8</accession>
<reference evidence="2" key="1">
    <citation type="submission" date="2020-07" db="EMBL/GenBank/DDBJ databases">
        <title>Clarias magur genome sequencing, assembly and annotation.</title>
        <authorList>
            <person name="Kushwaha B."/>
            <person name="Kumar R."/>
            <person name="Das P."/>
            <person name="Joshi C.G."/>
            <person name="Kumar D."/>
            <person name="Nagpure N.S."/>
            <person name="Pandey M."/>
            <person name="Agarwal S."/>
            <person name="Srivastava S."/>
            <person name="Singh M."/>
            <person name="Sahoo L."/>
            <person name="Jayasankar P."/>
            <person name="Meher P.K."/>
            <person name="Koringa P.G."/>
            <person name="Iquebal M.A."/>
            <person name="Das S.P."/>
            <person name="Bit A."/>
            <person name="Patnaik S."/>
            <person name="Patel N."/>
            <person name="Shah T.M."/>
            <person name="Hinsu A."/>
            <person name="Jena J.K."/>
        </authorList>
    </citation>
    <scope>NUCLEOTIDE SEQUENCE</scope>
    <source>
        <strain evidence="2">CIFAMagur01</strain>
        <tissue evidence="2">Testis</tissue>
    </source>
</reference>
<feature type="region of interest" description="Disordered" evidence="1">
    <location>
        <begin position="29"/>
        <end position="50"/>
    </location>
</feature>
<proteinExistence type="predicted"/>
<evidence type="ECO:0000313" key="2">
    <source>
        <dbReference type="EMBL" id="KAF5908377.1"/>
    </source>
</evidence>
<dbReference type="AlphaFoldDB" id="A0A8J4UWH8"/>
<name>A0A8J4UWH8_CLAMG</name>
<keyword evidence="3" id="KW-1185">Reference proteome</keyword>
<gene>
    <name evidence="2" type="ORF">DAT39_001770</name>
</gene>
<dbReference type="Proteomes" id="UP000727407">
    <property type="component" value="Unassembled WGS sequence"/>
</dbReference>